<dbReference type="EMBL" id="MSJM01000008">
    <property type="protein sequence ID" value="OLF47178.1"/>
    <property type="molecule type" value="Genomic_DNA"/>
</dbReference>
<evidence type="ECO:0000313" key="3">
    <source>
        <dbReference type="Proteomes" id="UP000186890"/>
    </source>
</evidence>
<feature type="domain" description="Sialidase" evidence="1">
    <location>
        <begin position="119"/>
        <end position="265"/>
    </location>
</feature>
<dbReference type="Gene3D" id="2.120.10.10">
    <property type="match status" value="1"/>
</dbReference>
<evidence type="ECO:0000259" key="1">
    <source>
        <dbReference type="Pfam" id="PF13088"/>
    </source>
</evidence>
<gene>
    <name evidence="2" type="ORF">BU202_08845</name>
</gene>
<accession>A0A1Q8E5Y0</accession>
<organism evidence="2 3">
    <name type="scientific">Streptococcus cuniculi</name>
    <dbReference type="NCBI Taxonomy" id="1432788"/>
    <lineage>
        <taxon>Bacteria</taxon>
        <taxon>Bacillati</taxon>
        <taxon>Bacillota</taxon>
        <taxon>Bacilli</taxon>
        <taxon>Lactobacillales</taxon>
        <taxon>Streptococcaceae</taxon>
        <taxon>Streptococcus</taxon>
    </lineage>
</organism>
<dbReference type="Pfam" id="PF13088">
    <property type="entry name" value="BNR_2"/>
    <property type="match status" value="1"/>
</dbReference>
<proteinExistence type="predicted"/>
<comment type="caution">
    <text evidence="2">The sequence shown here is derived from an EMBL/GenBank/DDBJ whole genome shotgun (WGS) entry which is preliminary data.</text>
</comment>
<dbReference type="Proteomes" id="UP000186890">
    <property type="component" value="Unassembled WGS sequence"/>
</dbReference>
<name>A0A1Q8E5Y0_9STRE</name>
<dbReference type="RefSeq" id="WP_075105419.1">
    <property type="nucleotide sequence ID" value="NZ_MSJM01000008.1"/>
</dbReference>
<dbReference type="CDD" id="cd15482">
    <property type="entry name" value="Sialidase_non-viral"/>
    <property type="match status" value="1"/>
</dbReference>
<keyword evidence="3" id="KW-1185">Reference proteome</keyword>
<sequence>MNNKENKKYSFSIPEYSLPRENLSDIERAPGTERQYLGQPDMLLLDDDETLITVYPIGHGAGPIVMRISRNRGQTWEEKKDLPLSWKSSYETPTLYKLDLLNGQTKLIMITGLPDWHGNNQGGWRTSLSHDKGQTWEEYRTFHPTLKTGEQNHSLVAMASLIQLRDAKGRKLDKWMGVYHDIHFVNYRTYLTFDSEGNEQWSTPEPYLVHYRNLEQEYQICEVGLFRSPDGKRIVGLARTQSHRHGSVMFYSDDEGDTWTKPKEVSAALLGERHKIIYDPSSQRLLITFREMILDVNCSGEVENDDWVAGDWIAWIGTYDDLMNGHEGQYRIRIAEDWTNSPKSGDTGYAGLTVTSDGLFLLNSYGHWDREFSANWSGAVTQDLSYIKLASFKLEQVDRALGFVRK</sequence>
<dbReference type="InterPro" id="IPR036278">
    <property type="entry name" value="Sialidase_sf"/>
</dbReference>
<evidence type="ECO:0000313" key="2">
    <source>
        <dbReference type="EMBL" id="OLF47178.1"/>
    </source>
</evidence>
<protein>
    <recommendedName>
        <fullName evidence="1">Sialidase domain-containing protein</fullName>
    </recommendedName>
</protein>
<dbReference type="SUPFAM" id="SSF50939">
    <property type="entry name" value="Sialidases"/>
    <property type="match status" value="1"/>
</dbReference>
<reference evidence="3" key="1">
    <citation type="submission" date="2016-12" db="EMBL/GenBank/DDBJ databases">
        <authorList>
            <person name="Gulvik C.A."/>
        </authorList>
    </citation>
    <scope>NUCLEOTIDE SEQUENCE [LARGE SCALE GENOMIC DNA]</scope>
    <source>
        <strain evidence="3">NED12-00049-6B</strain>
    </source>
</reference>
<dbReference type="InterPro" id="IPR011040">
    <property type="entry name" value="Sialidase"/>
</dbReference>
<dbReference type="AlphaFoldDB" id="A0A1Q8E5Y0"/>